<dbReference type="Gene3D" id="1.10.10.10">
    <property type="entry name" value="Winged helix-like DNA-binding domain superfamily/Winged helix DNA-binding domain"/>
    <property type="match status" value="1"/>
</dbReference>
<sequence>MARAKKPPPSTEKPPTKNPPRTNKPPPAKKKPRLSERERGNIEGLHLAGASGRDIARVTTRSQDTVHHVISPALSKTPRRHGLAPLLSDRDTRRLVRTAAKGQLAAAKLKVELVLSVSVRTIQRTLQRVDWLVYTKMENTLPLKPEDMLARKAWASSMLLRKDAVPRLGLHHLLG</sequence>
<dbReference type="OrthoDB" id="121441at2759"/>
<evidence type="ECO:0000313" key="3">
    <source>
        <dbReference type="Proteomes" id="UP001165121"/>
    </source>
</evidence>
<gene>
    <name evidence="2" type="ORF">Pfra01_000458100</name>
</gene>
<dbReference type="Gene3D" id="1.10.10.60">
    <property type="entry name" value="Homeodomain-like"/>
    <property type="match status" value="1"/>
</dbReference>
<dbReference type="InterPro" id="IPR036388">
    <property type="entry name" value="WH-like_DNA-bd_sf"/>
</dbReference>
<evidence type="ECO:0000256" key="1">
    <source>
        <dbReference type="SAM" id="MobiDB-lite"/>
    </source>
</evidence>
<evidence type="ECO:0000313" key="2">
    <source>
        <dbReference type="EMBL" id="GMF25519.1"/>
    </source>
</evidence>
<proteinExistence type="predicted"/>
<keyword evidence="3" id="KW-1185">Reference proteome</keyword>
<protein>
    <submittedName>
        <fullName evidence="2">Unnamed protein product</fullName>
    </submittedName>
</protein>
<accession>A0A9W6X0I8</accession>
<reference evidence="2" key="1">
    <citation type="submission" date="2023-04" db="EMBL/GenBank/DDBJ databases">
        <title>Phytophthora fragariaefolia NBRC 109709.</title>
        <authorList>
            <person name="Ichikawa N."/>
            <person name="Sato H."/>
            <person name="Tonouchi N."/>
        </authorList>
    </citation>
    <scope>NUCLEOTIDE SEQUENCE</scope>
    <source>
        <strain evidence="2">NBRC 109709</strain>
    </source>
</reference>
<dbReference type="AlphaFoldDB" id="A0A9W6X0I8"/>
<feature type="compositionally biased region" description="Pro residues" evidence="1">
    <location>
        <begin position="7"/>
        <end position="26"/>
    </location>
</feature>
<organism evidence="2 3">
    <name type="scientific">Phytophthora fragariaefolia</name>
    <dbReference type="NCBI Taxonomy" id="1490495"/>
    <lineage>
        <taxon>Eukaryota</taxon>
        <taxon>Sar</taxon>
        <taxon>Stramenopiles</taxon>
        <taxon>Oomycota</taxon>
        <taxon>Peronosporomycetes</taxon>
        <taxon>Peronosporales</taxon>
        <taxon>Peronosporaceae</taxon>
        <taxon>Phytophthora</taxon>
    </lineage>
</organism>
<dbReference type="Proteomes" id="UP001165121">
    <property type="component" value="Unassembled WGS sequence"/>
</dbReference>
<name>A0A9W6X0I8_9STRA</name>
<feature type="region of interest" description="Disordered" evidence="1">
    <location>
        <begin position="1"/>
        <end position="54"/>
    </location>
</feature>
<dbReference type="EMBL" id="BSXT01000362">
    <property type="protein sequence ID" value="GMF25519.1"/>
    <property type="molecule type" value="Genomic_DNA"/>
</dbReference>
<comment type="caution">
    <text evidence="2">The sequence shown here is derived from an EMBL/GenBank/DDBJ whole genome shotgun (WGS) entry which is preliminary data.</text>
</comment>